<dbReference type="GO" id="GO:0004029">
    <property type="term" value="F:aldehyde dehydrogenase (NAD+) activity"/>
    <property type="evidence" value="ECO:0007669"/>
    <property type="project" value="TreeGrafter"/>
</dbReference>
<dbReference type="RefSeq" id="WP_093239229.1">
    <property type="nucleotide sequence ID" value="NZ_FNQF01000002.1"/>
</dbReference>
<evidence type="ECO:0000256" key="5">
    <source>
        <dbReference type="PIRSR" id="PIRSR036492-1"/>
    </source>
</evidence>
<dbReference type="InterPro" id="IPR016161">
    <property type="entry name" value="Ald_DH/histidinol_DH"/>
</dbReference>
<gene>
    <name evidence="9" type="ORF">SAMN05421540_102154</name>
</gene>
<dbReference type="InterPro" id="IPR029510">
    <property type="entry name" value="Ald_DH_CS_GLU"/>
</dbReference>
<dbReference type="STRING" id="908615.SAMN05421540_102154"/>
<comment type="similarity">
    <text evidence="1 4 7">Belongs to the aldehyde dehydrogenase family.</text>
</comment>
<dbReference type="Gene3D" id="3.40.605.10">
    <property type="entry name" value="Aldehyde Dehydrogenase, Chain A, domain 1"/>
    <property type="match status" value="1"/>
</dbReference>
<dbReference type="FunFam" id="3.40.309.10:FF:000003">
    <property type="entry name" value="Aldehyde dehydrogenase"/>
    <property type="match status" value="1"/>
</dbReference>
<dbReference type="InterPro" id="IPR016162">
    <property type="entry name" value="Ald_DH_N"/>
</dbReference>
<organism evidence="9 10">
    <name type="scientific">Psychroflexus halocasei</name>
    <dbReference type="NCBI Taxonomy" id="908615"/>
    <lineage>
        <taxon>Bacteria</taxon>
        <taxon>Pseudomonadati</taxon>
        <taxon>Bacteroidota</taxon>
        <taxon>Flavobacteriia</taxon>
        <taxon>Flavobacteriales</taxon>
        <taxon>Flavobacteriaceae</taxon>
        <taxon>Psychroflexus</taxon>
    </lineage>
</organism>
<dbReference type="EMBL" id="FNQF01000002">
    <property type="protein sequence ID" value="SDZ91074.1"/>
    <property type="molecule type" value="Genomic_DNA"/>
</dbReference>
<name>A0A1H3WXG9_9FLAO</name>
<dbReference type="SUPFAM" id="SSF53720">
    <property type="entry name" value="ALDH-like"/>
    <property type="match status" value="1"/>
</dbReference>
<dbReference type="FunFam" id="3.40.605.10:FF:000004">
    <property type="entry name" value="Aldehyde dehydrogenase"/>
    <property type="match status" value="1"/>
</dbReference>
<dbReference type="PANTHER" id="PTHR43570:SF16">
    <property type="entry name" value="ALDEHYDE DEHYDROGENASE TYPE III, ISOFORM Q"/>
    <property type="match status" value="1"/>
</dbReference>
<evidence type="ECO:0000256" key="6">
    <source>
        <dbReference type="PROSITE-ProRule" id="PRU10007"/>
    </source>
</evidence>
<dbReference type="PANTHER" id="PTHR43570">
    <property type="entry name" value="ALDEHYDE DEHYDROGENASE"/>
    <property type="match status" value="1"/>
</dbReference>
<dbReference type="GO" id="GO:0006081">
    <property type="term" value="P:aldehyde metabolic process"/>
    <property type="evidence" value="ECO:0007669"/>
    <property type="project" value="InterPro"/>
</dbReference>
<feature type="domain" description="Aldehyde dehydrogenase" evidence="8">
    <location>
        <begin position="2"/>
        <end position="430"/>
    </location>
</feature>
<dbReference type="Gene3D" id="3.40.309.10">
    <property type="entry name" value="Aldehyde Dehydrogenase, Chain A, domain 2"/>
    <property type="match status" value="1"/>
</dbReference>
<keyword evidence="10" id="KW-1185">Reference proteome</keyword>
<dbReference type="PROSITE" id="PS00070">
    <property type="entry name" value="ALDEHYDE_DEHYDR_CYS"/>
    <property type="match status" value="1"/>
</dbReference>
<dbReference type="CDD" id="cd07136">
    <property type="entry name" value="ALDH_YwdH-P39616"/>
    <property type="match status" value="1"/>
</dbReference>
<keyword evidence="3" id="KW-0520">NAD</keyword>
<evidence type="ECO:0000256" key="4">
    <source>
        <dbReference type="PIRNR" id="PIRNR036492"/>
    </source>
</evidence>
<evidence type="ECO:0000259" key="8">
    <source>
        <dbReference type="Pfam" id="PF00171"/>
    </source>
</evidence>
<evidence type="ECO:0000256" key="3">
    <source>
        <dbReference type="ARBA" id="ARBA00023027"/>
    </source>
</evidence>
<dbReference type="InterPro" id="IPR016163">
    <property type="entry name" value="Ald_DH_C"/>
</dbReference>
<keyword evidence="2 4" id="KW-0560">Oxidoreductase</keyword>
<dbReference type="PROSITE" id="PS00687">
    <property type="entry name" value="ALDEHYDE_DEHYDR_GLU"/>
    <property type="match status" value="1"/>
</dbReference>
<dbReference type="Pfam" id="PF00171">
    <property type="entry name" value="Aldedh"/>
    <property type="match status" value="1"/>
</dbReference>
<feature type="active site" evidence="5">
    <location>
        <position position="246"/>
    </location>
</feature>
<dbReference type="AlphaFoldDB" id="A0A1H3WXG9"/>
<evidence type="ECO:0000313" key="10">
    <source>
        <dbReference type="Proteomes" id="UP000198820"/>
    </source>
</evidence>
<evidence type="ECO:0000256" key="7">
    <source>
        <dbReference type="RuleBase" id="RU003345"/>
    </source>
</evidence>
<dbReference type="InterPro" id="IPR015590">
    <property type="entry name" value="Aldehyde_DH_dom"/>
</dbReference>
<accession>A0A1H3WXG9</accession>
<protein>
    <recommendedName>
        <fullName evidence="4">Aldehyde dehydrogenase</fullName>
    </recommendedName>
</protein>
<reference evidence="9 10" key="1">
    <citation type="submission" date="2016-10" db="EMBL/GenBank/DDBJ databases">
        <authorList>
            <person name="de Groot N.N."/>
        </authorList>
    </citation>
    <scope>NUCLEOTIDE SEQUENCE [LARGE SCALE GENOMIC DNA]</scope>
    <source>
        <strain evidence="9 10">DSM 23581</strain>
    </source>
</reference>
<evidence type="ECO:0000256" key="1">
    <source>
        <dbReference type="ARBA" id="ARBA00009986"/>
    </source>
</evidence>
<dbReference type="Proteomes" id="UP000198820">
    <property type="component" value="Unassembled WGS sequence"/>
</dbReference>
<dbReference type="GO" id="GO:0005737">
    <property type="term" value="C:cytoplasm"/>
    <property type="evidence" value="ECO:0007669"/>
    <property type="project" value="TreeGrafter"/>
</dbReference>
<evidence type="ECO:0000256" key="2">
    <source>
        <dbReference type="ARBA" id="ARBA00023002"/>
    </source>
</evidence>
<proteinExistence type="inferred from homology"/>
<dbReference type="InterPro" id="IPR016160">
    <property type="entry name" value="Ald_DH_CS_CYS"/>
</dbReference>
<feature type="active site" evidence="5 6">
    <location>
        <position position="212"/>
    </location>
</feature>
<evidence type="ECO:0000313" key="9">
    <source>
        <dbReference type="EMBL" id="SDZ91074.1"/>
    </source>
</evidence>
<dbReference type="PIRSF" id="PIRSF036492">
    <property type="entry name" value="ALDH"/>
    <property type="match status" value="1"/>
</dbReference>
<dbReference type="InterPro" id="IPR012394">
    <property type="entry name" value="Aldehyde_DH_NAD(P)"/>
</dbReference>
<sequence>MDKREITKAYQSQKQYFNHQTVASVPERIKLLKVLKQNIKQKEEDIIAALDEDFKKPEFETLTTELLVVYKEINLFIKNLKKWQKPERVSSDLINFPSSDKIFHVPWGNILVISPWNYPFQLAITPLIGAIATGNTVILKPSEYAPKTAQILEILISEVFKPEVCQVIQGDAETADYLLDLKWDFVFFTGSVNVGKIVSQKIAKNMTPHCLELGGKNPCIVDKTAKINTSVKRILWGKFLNAGQTCIAPDYLLVHENILNEFIESLQKNLHEFYGKDAKESENYARIISQKHFERLVGLLENQNIISGGKYADNELFIEPTLVLNPDLESKLMKEEIFGPILPIISYKNEEDLEKISLKNDKPLALYVFSENRTFQDKMIQKYDFGGGVINDTVVHFVNDKLPFGGVGKSGVGNYHGKHSFNVFTRQKSVVNRKTYLDVPIKYPPYNKTVLFKKLLKFFR</sequence>